<dbReference type="PANTHER" id="PTHR44227:SF3">
    <property type="entry name" value="PROTEIN O-MANNOSYL-TRANSFERASE TMTC4"/>
    <property type="match status" value="1"/>
</dbReference>
<protein>
    <submittedName>
        <fullName evidence="5">Protein O-mannosyl-transferase</fullName>
    </submittedName>
</protein>
<gene>
    <name evidence="5" type="ORF">MIT9_P0508</name>
</gene>
<dbReference type="PANTHER" id="PTHR44227">
    <property type="match status" value="1"/>
</dbReference>
<dbReference type="SUPFAM" id="SSF48452">
    <property type="entry name" value="TPR-like"/>
    <property type="match status" value="1"/>
</dbReference>
<proteinExistence type="predicted"/>
<evidence type="ECO:0000313" key="6">
    <source>
        <dbReference type="Proteomes" id="UP001321825"/>
    </source>
</evidence>
<accession>A0AAU9CDB4</accession>
<keyword evidence="6" id="KW-1185">Reference proteome</keyword>
<dbReference type="InterPro" id="IPR019734">
    <property type="entry name" value="TPR_rpt"/>
</dbReference>
<dbReference type="EMBL" id="AP024714">
    <property type="protein sequence ID" value="BCX80930.1"/>
    <property type="molecule type" value="Genomic_DNA"/>
</dbReference>
<feature type="transmembrane region" description="Helical" evidence="4">
    <location>
        <begin position="213"/>
        <end position="237"/>
    </location>
</feature>
<feature type="transmembrane region" description="Helical" evidence="4">
    <location>
        <begin position="88"/>
        <end position="106"/>
    </location>
</feature>
<reference evidence="6" key="1">
    <citation type="journal article" date="2024" name="Int. J. Syst. Evol. Microbiol.">
        <title>Methylomarinovum tepidoasis sp. nov., a moderately thermophilic methanotroph of the family Methylothermaceae isolated from a deep-sea hydrothermal field.</title>
        <authorList>
            <person name="Hirayama H."/>
            <person name="Takaki Y."/>
            <person name="Abe M."/>
            <person name="Miyazaki M."/>
            <person name="Uematsu K."/>
            <person name="Matsui Y."/>
            <person name="Takai K."/>
        </authorList>
    </citation>
    <scope>NUCLEOTIDE SEQUENCE [LARGE SCALE GENOMIC DNA]</scope>
    <source>
        <strain evidence="6">IT-9</strain>
    </source>
</reference>
<evidence type="ECO:0000256" key="2">
    <source>
        <dbReference type="ARBA" id="ARBA00022803"/>
    </source>
</evidence>
<feature type="transmembrane region" description="Helical" evidence="4">
    <location>
        <begin position="148"/>
        <end position="164"/>
    </location>
</feature>
<evidence type="ECO:0000313" key="5">
    <source>
        <dbReference type="EMBL" id="BCX80930.1"/>
    </source>
</evidence>
<keyword evidence="1" id="KW-0677">Repeat</keyword>
<feature type="transmembrane region" description="Helical" evidence="4">
    <location>
        <begin position="118"/>
        <end position="136"/>
    </location>
</feature>
<keyword evidence="4" id="KW-1133">Transmembrane helix</keyword>
<organism evidence="5 6">
    <name type="scientific">Methylomarinovum caldicuralii</name>
    <dbReference type="NCBI Taxonomy" id="438856"/>
    <lineage>
        <taxon>Bacteria</taxon>
        <taxon>Pseudomonadati</taxon>
        <taxon>Pseudomonadota</taxon>
        <taxon>Gammaproteobacteria</taxon>
        <taxon>Methylococcales</taxon>
        <taxon>Methylothermaceae</taxon>
        <taxon>Methylomarinovum</taxon>
    </lineage>
</organism>
<dbReference type="KEGG" id="mcau:MIT9_P0508"/>
<keyword evidence="2 3" id="KW-0802">TPR repeat</keyword>
<dbReference type="Proteomes" id="UP001321825">
    <property type="component" value="Chromosome"/>
</dbReference>
<dbReference type="RefSeq" id="WP_317705875.1">
    <property type="nucleotide sequence ID" value="NZ_AP024714.1"/>
</dbReference>
<evidence type="ECO:0000256" key="4">
    <source>
        <dbReference type="SAM" id="Phobius"/>
    </source>
</evidence>
<dbReference type="Gene3D" id="1.25.40.10">
    <property type="entry name" value="Tetratricopeptide repeat domain"/>
    <property type="match status" value="1"/>
</dbReference>
<feature type="transmembrane region" description="Helical" evidence="4">
    <location>
        <begin position="296"/>
        <end position="316"/>
    </location>
</feature>
<keyword evidence="4" id="KW-0472">Membrane</keyword>
<sequence length="592" mass="67654">MNQQYHFRSPVAQLAVIALAVAAAYGHTLDVPFYLDDYLTIETNGALRTWDWHDWSRFSPRRIVATATFALDHHLHGLNPAGYHITNIIIHGLVSWLVWALVRALLRTPALRDRCPSDFGIWLPWVTALVFALHPLQTQAVTYLTQRMASLAALWYLASVWAYLEARLASGRVRQGLWMAFAVVTAGLAFHTKENTVTLPLIWLWLEIVFFKSRWAGMVMVCCLTIGLGLLAAMSWVDHPWLRWLDHMTRETLWFGRGDYLAAQMKVLWWYVRLFFWPVGLRFDYALHQPPAWEDAGVIVAALGHIGVLGAALGYLRRYPVPAFSVLFYYTAQVIESSVIPIRDLVFEHRTYLPNFGLALLTAWILVVGLPERLPAARRWQPALALLLVCVLGWTTWQRNQLWRDPIAFWRENAALTPEGYRPLTELGYVYFHAGREADAKQVAAQLVTLLDHKGWQPGQENLTWSEVLNIALAYSLVGRHEDAARVARHYLDSFPVARAQGMFHLLLGDAAMVQKDFSKAERHYRRSLKYLPENLDAWLSLGEALGAQGRLVEARDVFRTILKHWPGQARARRKLALAEYLLQRRAGSPSR</sequence>
<feature type="transmembrane region" description="Helical" evidence="4">
    <location>
        <begin position="352"/>
        <end position="370"/>
    </location>
</feature>
<name>A0AAU9CDB4_9GAMM</name>
<evidence type="ECO:0000256" key="3">
    <source>
        <dbReference type="PROSITE-ProRule" id="PRU00339"/>
    </source>
</evidence>
<feature type="transmembrane region" description="Helical" evidence="4">
    <location>
        <begin position="323"/>
        <end position="340"/>
    </location>
</feature>
<dbReference type="Pfam" id="PF13432">
    <property type="entry name" value="TPR_16"/>
    <property type="match status" value="1"/>
</dbReference>
<evidence type="ECO:0000256" key="1">
    <source>
        <dbReference type="ARBA" id="ARBA00022737"/>
    </source>
</evidence>
<dbReference type="InterPro" id="IPR011990">
    <property type="entry name" value="TPR-like_helical_dom_sf"/>
</dbReference>
<feature type="repeat" description="TPR" evidence="3">
    <location>
        <begin position="502"/>
        <end position="535"/>
    </location>
</feature>
<dbReference type="AlphaFoldDB" id="A0AAU9CDB4"/>
<dbReference type="InterPro" id="IPR052346">
    <property type="entry name" value="O-mannosyl-transferase_TMTC"/>
</dbReference>
<dbReference type="PROSITE" id="PS50005">
    <property type="entry name" value="TPR"/>
    <property type="match status" value="1"/>
</dbReference>
<dbReference type="SMART" id="SM00028">
    <property type="entry name" value="TPR"/>
    <property type="match status" value="3"/>
</dbReference>
<keyword evidence="4" id="KW-0812">Transmembrane</keyword>